<name>A0A7J9AU58_9ROSI</name>
<keyword evidence="2" id="KW-1185">Reference proteome</keyword>
<protein>
    <submittedName>
        <fullName evidence="1">Uncharacterized protein</fullName>
    </submittedName>
</protein>
<comment type="caution">
    <text evidence="1">The sequence shown here is derived from an EMBL/GenBank/DDBJ whole genome shotgun (WGS) entry which is preliminary data.</text>
</comment>
<dbReference type="AlphaFoldDB" id="A0A7J9AU58"/>
<organism evidence="1 2">
    <name type="scientific">Gossypium laxum</name>
    <dbReference type="NCBI Taxonomy" id="34288"/>
    <lineage>
        <taxon>Eukaryota</taxon>
        <taxon>Viridiplantae</taxon>
        <taxon>Streptophyta</taxon>
        <taxon>Embryophyta</taxon>
        <taxon>Tracheophyta</taxon>
        <taxon>Spermatophyta</taxon>
        <taxon>Magnoliopsida</taxon>
        <taxon>eudicotyledons</taxon>
        <taxon>Gunneridae</taxon>
        <taxon>Pentapetalae</taxon>
        <taxon>rosids</taxon>
        <taxon>malvids</taxon>
        <taxon>Malvales</taxon>
        <taxon>Malvaceae</taxon>
        <taxon>Malvoideae</taxon>
        <taxon>Gossypium</taxon>
    </lineage>
</organism>
<evidence type="ECO:0000313" key="2">
    <source>
        <dbReference type="Proteomes" id="UP000593574"/>
    </source>
</evidence>
<reference evidence="1 2" key="1">
    <citation type="journal article" date="2019" name="Genome Biol. Evol.">
        <title>Insights into the evolution of the New World diploid cottons (Gossypium, subgenus Houzingenia) based on genome sequencing.</title>
        <authorList>
            <person name="Grover C.E."/>
            <person name="Arick M.A. 2nd"/>
            <person name="Thrash A."/>
            <person name="Conover J.L."/>
            <person name="Sanders W.S."/>
            <person name="Peterson D.G."/>
            <person name="Frelichowski J.E."/>
            <person name="Scheffler J.A."/>
            <person name="Scheffler B.E."/>
            <person name="Wendel J.F."/>
        </authorList>
    </citation>
    <scope>NUCLEOTIDE SEQUENCE [LARGE SCALE GENOMIC DNA]</scope>
    <source>
        <strain evidence="1">4</strain>
        <tissue evidence="1">Leaf</tissue>
    </source>
</reference>
<dbReference type="Proteomes" id="UP000593574">
    <property type="component" value="Unassembled WGS sequence"/>
</dbReference>
<gene>
    <name evidence="1" type="ORF">Golax_000512</name>
</gene>
<proteinExistence type="predicted"/>
<dbReference type="EMBL" id="JABEZV010000013">
    <property type="protein sequence ID" value="MBA0727533.1"/>
    <property type="molecule type" value="Genomic_DNA"/>
</dbReference>
<evidence type="ECO:0000313" key="1">
    <source>
        <dbReference type="EMBL" id="MBA0727533.1"/>
    </source>
</evidence>
<accession>A0A7J9AU58</accession>
<sequence length="67" mass="8070">MIPKDRVVVPIVKEFYASLWDHETRNIECHIWELVLVRGKEVRVTPQIICSFYNAPYYENDFLMKLI</sequence>